<evidence type="ECO:0000256" key="1">
    <source>
        <dbReference type="SAM" id="MobiDB-lite"/>
    </source>
</evidence>
<organism evidence="2">
    <name type="scientific">marine sediment metagenome</name>
    <dbReference type="NCBI Taxonomy" id="412755"/>
    <lineage>
        <taxon>unclassified sequences</taxon>
        <taxon>metagenomes</taxon>
        <taxon>ecological metagenomes</taxon>
    </lineage>
</organism>
<reference evidence="2" key="1">
    <citation type="journal article" date="2014" name="Front. Microbiol.">
        <title>High frequency of phylogenetically diverse reductive dehalogenase-homologous genes in deep subseafloor sedimentary metagenomes.</title>
        <authorList>
            <person name="Kawai M."/>
            <person name="Futagami T."/>
            <person name="Toyoda A."/>
            <person name="Takaki Y."/>
            <person name="Nishi S."/>
            <person name="Hori S."/>
            <person name="Arai W."/>
            <person name="Tsubouchi T."/>
            <person name="Morono Y."/>
            <person name="Uchiyama I."/>
            <person name="Ito T."/>
            <person name="Fujiyama A."/>
            <person name="Inagaki F."/>
            <person name="Takami H."/>
        </authorList>
    </citation>
    <scope>NUCLEOTIDE SEQUENCE</scope>
    <source>
        <strain evidence="2">Expedition CK06-06</strain>
    </source>
</reference>
<sequence>VIDFASRLMAGREVPSDPQTDQTIRETLHDYGMPLFGGPPATAIPEGVRDYLPEIIRPVGPTTIRALQTNVPMIQIAENVGPGLRYTTVRDRINDVARILGQEEAPVMQRQISPDNQGEGNRRKRYRRKKRKTKRKKNKKRKKTRRQ</sequence>
<feature type="compositionally biased region" description="Basic residues" evidence="1">
    <location>
        <begin position="122"/>
        <end position="147"/>
    </location>
</feature>
<gene>
    <name evidence="2" type="ORF">S01H1_54699</name>
</gene>
<protein>
    <submittedName>
        <fullName evidence="2">Uncharacterized protein</fullName>
    </submittedName>
</protein>
<accession>X0X2T8</accession>
<dbReference type="AlphaFoldDB" id="X0X2T8"/>
<feature type="non-terminal residue" evidence="2">
    <location>
        <position position="1"/>
    </location>
</feature>
<dbReference type="EMBL" id="BARS01035506">
    <property type="protein sequence ID" value="GAG19321.1"/>
    <property type="molecule type" value="Genomic_DNA"/>
</dbReference>
<evidence type="ECO:0000313" key="2">
    <source>
        <dbReference type="EMBL" id="GAG19321.1"/>
    </source>
</evidence>
<feature type="compositionally biased region" description="Polar residues" evidence="1">
    <location>
        <begin position="110"/>
        <end position="119"/>
    </location>
</feature>
<comment type="caution">
    <text evidence="2">The sequence shown here is derived from an EMBL/GenBank/DDBJ whole genome shotgun (WGS) entry which is preliminary data.</text>
</comment>
<feature type="region of interest" description="Disordered" evidence="1">
    <location>
        <begin position="105"/>
        <end position="147"/>
    </location>
</feature>
<proteinExistence type="predicted"/>
<name>X0X2T8_9ZZZZ</name>